<keyword evidence="4 6" id="KW-0472">Membrane</keyword>
<feature type="transmembrane region" description="Helical" evidence="6">
    <location>
        <begin position="212"/>
        <end position="230"/>
    </location>
</feature>
<dbReference type="OrthoDB" id="5954629at2759"/>
<dbReference type="KEGG" id="epa:110236341"/>
<feature type="domain" description="G-protein coupled receptors family 1 profile" evidence="7">
    <location>
        <begin position="15"/>
        <end position="267"/>
    </location>
</feature>
<evidence type="ECO:0000313" key="9">
    <source>
        <dbReference type="Proteomes" id="UP000887567"/>
    </source>
</evidence>
<dbReference type="PROSITE" id="PS00237">
    <property type="entry name" value="G_PROTEIN_RECEP_F1_1"/>
    <property type="match status" value="1"/>
</dbReference>
<dbReference type="Gene3D" id="1.20.1070.10">
    <property type="entry name" value="Rhodopsin 7-helix transmembrane proteins"/>
    <property type="match status" value="1"/>
</dbReference>
<accession>A0A913X2A5</accession>
<dbReference type="GO" id="GO:0004930">
    <property type="term" value="F:G protein-coupled receptor activity"/>
    <property type="evidence" value="ECO:0007669"/>
    <property type="project" value="UniProtKB-KW"/>
</dbReference>
<dbReference type="OMA" id="CINPWLY"/>
<dbReference type="AlphaFoldDB" id="A0A913X2A5"/>
<feature type="transmembrane region" description="Helical" evidence="6">
    <location>
        <begin position="6"/>
        <end position="24"/>
    </location>
</feature>
<dbReference type="EnsemblMetazoa" id="XM_021041857.2">
    <property type="protein sequence ID" value="XP_020897516.2"/>
    <property type="gene ID" value="LOC110236341"/>
</dbReference>
<keyword evidence="9" id="KW-1185">Reference proteome</keyword>
<dbReference type="Pfam" id="PF00001">
    <property type="entry name" value="7tm_1"/>
    <property type="match status" value="1"/>
</dbReference>
<feature type="transmembrane region" description="Helical" evidence="6">
    <location>
        <begin position="36"/>
        <end position="59"/>
    </location>
</feature>
<proteinExistence type="inferred from homology"/>
<dbReference type="GO" id="GO:0016020">
    <property type="term" value="C:membrane"/>
    <property type="evidence" value="ECO:0007669"/>
    <property type="project" value="UniProtKB-SubCell"/>
</dbReference>
<reference evidence="8" key="1">
    <citation type="submission" date="2022-11" db="UniProtKB">
        <authorList>
            <consortium name="EnsemblMetazoa"/>
        </authorList>
    </citation>
    <scope>IDENTIFICATION</scope>
</reference>
<evidence type="ECO:0000256" key="1">
    <source>
        <dbReference type="ARBA" id="ARBA00004370"/>
    </source>
</evidence>
<keyword evidence="5" id="KW-0675">Receptor</keyword>
<comment type="subcellular location">
    <subcellularLocation>
        <location evidence="1">Membrane</location>
    </subcellularLocation>
</comment>
<evidence type="ECO:0000256" key="4">
    <source>
        <dbReference type="ARBA" id="ARBA00023136"/>
    </source>
</evidence>
<dbReference type="PANTHER" id="PTHR45698:SF1">
    <property type="entry name" value="TRACE AMINE-ASSOCIATED RECEPTOR 13C-LIKE"/>
    <property type="match status" value="1"/>
</dbReference>
<evidence type="ECO:0000256" key="6">
    <source>
        <dbReference type="SAM" id="Phobius"/>
    </source>
</evidence>
<dbReference type="PRINTS" id="PR00237">
    <property type="entry name" value="GPCRRHODOPSN"/>
</dbReference>
<feature type="transmembrane region" description="Helical" evidence="6">
    <location>
        <begin position="79"/>
        <end position="102"/>
    </location>
</feature>
<keyword evidence="3 6" id="KW-1133">Transmembrane helix</keyword>
<keyword evidence="5" id="KW-0807">Transducer</keyword>
<sequence>MRVLFGVVAGLSVIGNMLLCIVMIRRRAMLGKTYNILIFNLAVADMLTGFFLFITPRYVLPQETFPRLYGNSAEAFCRVVFSTYFLFCFGKASNATVMCLAIDRWYSIIKPIKYKIAFGKRRLLGYIALIWATSAVTECLGLFITKAENGRCAWTEPPYGDSAYKVFILVHVIVTFYIPSVVTWGSFIHILSNLSRNKLNRQNNDVRTKKRLVRMCALAAFFLTICWFPTETFFVLKKFNVLTLPDVWYWIFNLLGMFNSCINPWLYCLSNRHYRREFARIVPFVQTWDLRRVSWQPSHANLKTDVNGLDTSLEIVNLGMSQKDVAI</sequence>
<dbReference type="CDD" id="cd00637">
    <property type="entry name" value="7tm_classA_rhodopsin-like"/>
    <property type="match status" value="1"/>
</dbReference>
<keyword evidence="5" id="KW-0297">G-protein coupled receptor</keyword>
<evidence type="ECO:0000256" key="5">
    <source>
        <dbReference type="RuleBase" id="RU000688"/>
    </source>
</evidence>
<name>A0A913X2A5_EXADI</name>
<evidence type="ECO:0000259" key="7">
    <source>
        <dbReference type="PROSITE" id="PS50262"/>
    </source>
</evidence>
<dbReference type="Proteomes" id="UP000887567">
    <property type="component" value="Unplaced"/>
</dbReference>
<evidence type="ECO:0000256" key="3">
    <source>
        <dbReference type="ARBA" id="ARBA00022989"/>
    </source>
</evidence>
<evidence type="ECO:0000256" key="2">
    <source>
        <dbReference type="ARBA" id="ARBA00022692"/>
    </source>
</evidence>
<feature type="transmembrane region" description="Helical" evidence="6">
    <location>
        <begin position="250"/>
        <end position="270"/>
    </location>
</feature>
<comment type="similarity">
    <text evidence="5">Belongs to the G-protein coupled receptor 1 family.</text>
</comment>
<dbReference type="RefSeq" id="XP_020897516.2">
    <property type="nucleotide sequence ID" value="XM_021041857.2"/>
</dbReference>
<feature type="transmembrane region" description="Helical" evidence="6">
    <location>
        <begin position="123"/>
        <end position="144"/>
    </location>
</feature>
<protein>
    <recommendedName>
        <fullName evidence="7">G-protein coupled receptors family 1 profile domain-containing protein</fullName>
    </recommendedName>
</protein>
<dbReference type="PROSITE" id="PS50262">
    <property type="entry name" value="G_PROTEIN_RECEP_F1_2"/>
    <property type="match status" value="1"/>
</dbReference>
<dbReference type="PANTHER" id="PTHR45698">
    <property type="entry name" value="TRACE AMINE-ASSOCIATED RECEPTOR 19N-RELATED"/>
    <property type="match status" value="1"/>
</dbReference>
<feature type="transmembrane region" description="Helical" evidence="6">
    <location>
        <begin position="164"/>
        <end position="191"/>
    </location>
</feature>
<dbReference type="SMART" id="SM01381">
    <property type="entry name" value="7TM_GPCR_Srsx"/>
    <property type="match status" value="1"/>
</dbReference>
<dbReference type="InterPro" id="IPR017452">
    <property type="entry name" value="GPCR_Rhodpsn_7TM"/>
</dbReference>
<keyword evidence="2 5" id="KW-0812">Transmembrane</keyword>
<organism evidence="8 9">
    <name type="scientific">Exaiptasia diaphana</name>
    <name type="common">Tropical sea anemone</name>
    <name type="synonym">Aiptasia pulchella</name>
    <dbReference type="NCBI Taxonomy" id="2652724"/>
    <lineage>
        <taxon>Eukaryota</taxon>
        <taxon>Metazoa</taxon>
        <taxon>Cnidaria</taxon>
        <taxon>Anthozoa</taxon>
        <taxon>Hexacorallia</taxon>
        <taxon>Actiniaria</taxon>
        <taxon>Aiptasiidae</taxon>
        <taxon>Exaiptasia</taxon>
    </lineage>
</organism>
<dbReference type="InterPro" id="IPR000276">
    <property type="entry name" value="GPCR_Rhodpsn"/>
</dbReference>
<dbReference type="SUPFAM" id="SSF81321">
    <property type="entry name" value="Family A G protein-coupled receptor-like"/>
    <property type="match status" value="1"/>
</dbReference>
<dbReference type="GeneID" id="110236341"/>
<evidence type="ECO:0000313" key="8">
    <source>
        <dbReference type="EnsemblMetazoa" id="XP_020897516.2"/>
    </source>
</evidence>